<dbReference type="GO" id="GO:0005840">
    <property type="term" value="C:ribosome"/>
    <property type="evidence" value="ECO:0007669"/>
    <property type="project" value="UniProtKB-KW"/>
</dbReference>
<keyword evidence="3" id="KW-0687">Ribonucleoprotein</keyword>
<dbReference type="InterPro" id="IPR014722">
    <property type="entry name" value="Rib_uL2_dom2"/>
</dbReference>
<dbReference type="GO" id="GO:1990904">
    <property type="term" value="C:ribonucleoprotein complex"/>
    <property type="evidence" value="ECO:0007669"/>
    <property type="project" value="UniProtKB-KW"/>
</dbReference>
<dbReference type="GO" id="GO:0003723">
    <property type="term" value="F:RNA binding"/>
    <property type="evidence" value="ECO:0007669"/>
    <property type="project" value="InterPro"/>
</dbReference>
<gene>
    <name evidence="5" type="primary">rplX_55</name>
    <name evidence="5" type="ORF">SDC9_210538</name>
</gene>
<dbReference type="InterPro" id="IPR005825">
    <property type="entry name" value="Ribosomal_uL24_CS"/>
</dbReference>
<keyword evidence="2 5" id="KW-0689">Ribosomal protein</keyword>
<reference evidence="5" key="1">
    <citation type="submission" date="2019-08" db="EMBL/GenBank/DDBJ databases">
        <authorList>
            <person name="Kucharzyk K."/>
            <person name="Murdoch R.W."/>
            <person name="Higgins S."/>
            <person name="Loffler F."/>
        </authorList>
    </citation>
    <scope>NUCLEOTIDE SEQUENCE</scope>
</reference>
<dbReference type="Gene3D" id="2.30.30.30">
    <property type="match status" value="1"/>
</dbReference>
<organism evidence="5">
    <name type="scientific">bioreactor metagenome</name>
    <dbReference type="NCBI Taxonomy" id="1076179"/>
    <lineage>
        <taxon>unclassified sequences</taxon>
        <taxon>metagenomes</taxon>
        <taxon>ecological metagenomes</taxon>
    </lineage>
</organism>
<dbReference type="InterPro" id="IPR003256">
    <property type="entry name" value="Ribosomal_uL24"/>
</dbReference>
<evidence type="ECO:0000256" key="2">
    <source>
        <dbReference type="ARBA" id="ARBA00022980"/>
    </source>
</evidence>
<dbReference type="SMART" id="SM00739">
    <property type="entry name" value="KOW"/>
    <property type="match status" value="1"/>
</dbReference>
<dbReference type="PANTHER" id="PTHR12903">
    <property type="entry name" value="MITOCHONDRIAL RIBOSOMAL PROTEIN L24"/>
    <property type="match status" value="1"/>
</dbReference>
<dbReference type="InterPro" id="IPR008991">
    <property type="entry name" value="Translation_prot_SH3-like_sf"/>
</dbReference>
<dbReference type="HAMAP" id="MF_01326_B">
    <property type="entry name" value="Ribosomal_uL24_B"/>
    <property type="match status" value="1"/>
</dbReference>
<dbReference type="GO" id="GO:0006412">
    <property type="term" value="P:translation"/>
    <property type="evidence" value="ECO:0007669"/>
    <property type="project" value="InterPro"/>
</dbReference>
<dbReference type="NCBIfam" id="TIGR01079">
    <property type="entry name" value="rplX_bact"/>
    <property type="match status" value="1"/>
</dbReference>
<comment type="caution">
    <text evidence="5">The sequence shown here is derived from an EMBL/GenBank/DDBJ whole genome shotgun (WGS) entry which is preliminary data.</text>
</comment>
<sequence>MSGTKLKTGDKVVVIAGKDKGKEGKILVVDRKNNKVLVEGINMVSKHQKPSQMNQQGGIIKRESYIDASNVMYSLGGGKCTRIGVKIEDGKKIRIAKKTGAKID</sequence>
<dbReference type="AlphaFoldDB" id="A0A645JGH9"/>
<evidence type="ECO:0000256" key="3">
    <source>
        <dbReference type="ARBA" id="ARBA00023274"/>
    </source>
</evidence>
<name>A0A645JGH9_9ZZZZ</name>
<dbReference type="EMBL" id="VSSQ01141328">
    <property type="protein sequence ID" value="MPN62785.1"/>
    <property type="molecule type" value="Genomic_DNA"/>
</dbReference>
<proteinExistence type="inferred from homology"/>
<dbReference type="Pfam" id="PF17136">
    <property type="entry name" value="ribosomal_L24"/>
    <property type="match status" value="1"/>
</dbReference>
<dbReference type="PROSITE" id="PS01108">
    <property type="entry name" value="RIBOSOMAL_L24"/>
    <property type="match status" value="1"/>
</dbReference>
<dbReference type="CDD" id="cd06089">
    <property type="entry name" value="KOW_RPL26"/>
    <property type="match status" value="1"/>
</dbReference>
<evidence type="ECO:0000259" key="4">
    <source>
        <dbReference type="SMART" id="SM00739"/>
    </source>
</evidence>
<dbReference type="InterPro" id="IPR005824">
    <property type="entry name" value="KOW"/>
</dbReference>
<dbReference type="GO" id="GO:0003735">
    <property type="term" value="F:structural constituent of ribosome"/>
    <property type="evidence" value="ECO:0007669"/>
    <property type="project" value="InterPro"/>
</dbReference>
<dbReference type="InterPro" id="IPR057264">
    <property type="entry name" value="Ribosomal_uL24_C"/>
</dbReference>
<dbReference type="Pfam" id="PF00467">
    <property type="entry name" value="KOW"/>
    <property type="match status" value="1"/>
</dbReference>
<comment type="similarity">
    <text evidence="1">Belongs to the universal ribosomal protein uL24 family.</text>
</comment>
<evidence type="ECO:0000313" key="5">
    <source>
        <dbReference type="EMBL" id="MPN62785.1"/>
    </source>
</evidence>
<accession>A0A645JGH9</accession>
<protein>
    <submittedName>
        <fullName evidence="5">50S ribosomal protein L24</fullName>
    </submittedName>
</protein>
<evidence type="ECO:0000256" key="1">
    <source>
        <dbReference type="ARBA" id="ARBA00010618"/>
    </source>
</evidence>
<feature type="domain" description="KOW" evidence="4">
    <location>
        <begin position="5"/>
        <end position="32"/>
    </location>
</feature>
<dbReference type="SUPFAM" id="SSF50104">
    <property type="entry name" value="Translation proteins SH3-like domain"/>
    <property type="match status" value="1"/>
</dbReference>
<dbReference type="InterPro" id="IPR041988">
    <property type="entry name" value="Ribosomal_uL24_KOW"/>
</dbReference>